<protein>
    <submittedName>
        <fullName evidence="1">Uncharacterized protein</fullName>
    </submittedName>
</protein>
<feature type="non-terminal residue" evidence="1">
    <location>
        <position position="1"/>
    </location>
</feature>
<dbReference type="AlphaFoldDB" id="A0A0F9BXV9"/>
<accession>A0A0F9BXV9</accession>
<evidence type="ECO:0000313" key="1">
    <source>
        <dbReference type="EMBL" id="KKL18762.1"/>
    </source>
</evidence>
<comment type="caution">
    <text evidence="1">The sequence shown here is derived from an EMBL/GenBank/DDBJ whole genome shotgun (WGS) entry which is preliminary data.</text>
</comment>
<organism evidence="1">
    <name type="scientific">marine sediment metagenome</name>
    <dbReference type="NCBI Taxonomy" id="412755"/>
    <lineage>
        <taxon>unclassified sequences</taxon>
        <taxon>metagenomes</taxon>
        <taxon>ecological metagenomes</taxon>
    </lineage>
</organism>
<proteinExistence type="predicted"/>
<dbReference type="EMBL" id="LAZR01038746">
    <property type="protein sequence ID" value="KKL18762.1"/>
    <property type="molecule type" value="Genomic_DNA"/>
</dbReference>
<gene>
    <name evidence="1" type="ORF">LCGC14_2472250</name>
</gene>
<name>A0A0F9BXV9_9ZZZZ</name>
<reference evidence="1" key="1">
    <citation type="journal article" date="2015" name="Nature">
        <title>Complex archaea that bridge the gap between prokaryotes and eukaryotes.</title>
        <authorList>
            <person name="Spang A."/>
            <person name="Saw J.H."/>
            <person name="Jorgensen S.L."/>
            <person name="Zaremba-Niedzwiedzka K."/>
            <person name="Martijn J."/>
            <person name="Lind A.E."/>
            <person name="van Eijk R."/>
            <person name="Schleper C."/>
            <person name="Guy L."/>
            <person name="Ettema T.J."/>
        </authorList>
    </citation>
    <scope>NUCLEOTIDE SEQUENCE</scope>
</reference>
<sequence>MGQSEFAAKITEELGPLAILGGESVADVAARLLGGLGLDKVLSALPNIPNKRNGDYNQPVA</sequence>